<dbReference type="EMBL" id="LJZR01000003">
    <property type="protein sequence ID" value="KPQ36975.1"/>
    <property type="molecule type" value="Genomic_DNA"/>
</dbReference>
<proteinExistence type="inferred from homology"/>
<evidence type="ECO:0000256" key="2">
    <source>
        <dbReference type="ARBA" id="ARBA00005061"/>
    </source>
</evidence>
<dbReference type="SUPFAM" id="SSF55620">
    <property type="entry name" value="Tetrahydrobiopterin biosynthesis enzymes-like"/>
    <property type="match status" value="2"/>
</dbReference>
<comment type="similarity">
    <text evidence="3">Belongs to the PTPS family. QueD subfamily.</text>
</comment>
<dbReference type="GO" id="GO:0070497">
    <property type="term" value="F:6-carboxytetrahydropterin synthase activity"/>
    <property type="evidence" value="ECO:0007669"/>
    <property type="project" value="UniProtKB-EC"/>
</dbReference>
<dbReference type="GO" id="GO:0046872">
    <property type="term" value="F:metal ion binding"/>
    <property type="evidence" value="ECO:0007669"/>
    <property type="project" value="UniProtKB-KW"/>
</dbReference>
<evidence type="ECO:0000256" key="1">
    <source>
        <dbReference type="ARBA" id="ARBA00001947"/>
    </source>
</evidence>
<evidence type="ECO:0000256" key="9">
    <source>
        <dbReference type="ARBA" id="ARBA00031449"/>
    </source>
</evidence>
<evidence type="ECO:0000313" key="11">
    <source>
        <dbReference type="EMBL" id="KPQ36975.1"/>
    </source>
</evidence>
<dbReference type="Proteomes" id="UP000050465">
    <property type="component" value="Unassembled WGS sequence"/>
</dbReference>
<evidence type="ECO:0000256" key="3">
    <source>
        <dbReference type="ARBA" id="ARBA00008900"/>
    </source>
</evidence>
<comment type="pathway">
    <text evidence="2">Purine metabolism; 7-cyano-7-deazaguanine biosynthesis.</text>
</comment>
<dbReference type="EC" id="4.1.2.50" evidence="4"/>
<dbReference type="InterPro" id="IPR038418">
    <property type="entry name" value="6-PTP_synth/QueD_sf"/>
</dbReference>
<comment type="cofactor">
    <cofactor evidence="1">
        <name>Zn(2+)</name>
        <dbReference type="ChEBI" id="CHEBI:29105"/>
    </cofactor>
</comment>
<name>A0A0P7ZTR1_9CYAN</name>
<keyword evidence="6" id="KW-0479">Metal-binding</keyword>
<reference evidence="11 12" key="1">
    <citation type="submission" date="2015-09" db="EMBL/GenBank/DDBJ databases">
        <title>Identification and resolution of microdiversity through metagenomic sequencing of parallel consortia.</title>
        <authorList>
            <person name="Nelson W.C."/>
            <person name="Romine M.F."/>
            <person name="Lindemann S.R."/>
        </authorList>
    </citation>
    <scope>NUCLEOTIDE SEQUENCE [LARGE SCALE GENOMIC DNA]</scope>
    <source>
        <strain evidence="11">Ana</strain>
    </source>
</reference>
<protein>
    <recommendedName>
        <fullName evidence="5">6-carboxy-5,6,7,8-tetrahydropterin synthase</fullName>
        <ecNumber evidence="4">4.1.2.50</ecNumber>
    </recommendedName>
    <alternativeName>
        <fullName evidence="9">Queuosine biosynthesis protein QueD</fullName>
    </alternativeName>
</protein>
<accession>A0A0P7ZTR1</accession>
<dbReference type="UniPathway" id="UPA00391"/>
<comment type="caution">
    <text evidence="11">The sequence shown here is derived from an EMBL/GenBank/DDBJ whole genome shotgun (WGS) entry which is preliminary data.</text>
</comment>
<dbReference type="FunFam" id="3.30.479.10:FF:000003">
    <property type="entry name" value="6-pyruvoyl tetrahydrobiopterin synthase"/>
    <property type="match status" value="2"/>
</dbReference>
<dbReference type="PATRIC" id="fig|1666911.3.peg.3530"/>
<dbReference type="STRING" id="1666911.HLUCCA11_03400"/>
<dbReference type="InterPro" id="IPR007115">
    <property type="entry name" value="6-PTP_synth/QueD"/>
</dbReference>
<evidence type="ECO:0000256" key="10">
    <source>
        <dbReference type="ARBA" id="ARBA00048807"/>
    </source>
</evidence>
<keyword evidence="8 11" id="KW-0456">Lyase</keyword>
<organism evidence="11 12">
    <name type="scientific">Phormidesmis priestleyi Ana</name>
    <dbReference type="NCBI Taxonomy" id="1666911"/>
    <lineage>
        <taxon>Bacteria</taxon>
        <taxon>Bacillati</taxon>
        <taxon>Cyanobacteriota</taxon>
        <taxon>Cyanophyceae</taxon>
        <taxon>Leptolyngbyales</taxon>
        <taxon>Leptolyngbyaceae</taxon>
        <taxon>Phormidesmis</taxon>
    </lineage>
</organism>
<comment type="catalytic activity">
    <reaction evidence="10">
        <text>7,8-dihydroneopterin 3'-triphosphate + H2O = 6-carboxy-5,6,7,8-tetrahydropterin + triphosphate + acetaldehyde + 2 H(+)</text>
        <dbReference type="Rhea" id="RHEA:27966"/>
        <dbReference type="ChEBI" id="CHEBI:15343"/>
        <dbReference type="ChEBI" id="CHEBI:15377"/>
        <dbReference type="ChEBI" id="CHEBI:15378"/>
        <dbReference type="ChEBI" id="CHEBI:18036"/>
        <dbReference type="ChEBI" id="CHEBI:58462"/>
        <dbReference type="ChEBI" id="CHEBI:61032"/>
        <dbReference type="EC" id="4.1.2.50"/>
    </reaction>
</comment>
<dbReference type="Gene3D" id="3.30.479.10">
    <property type="entry name" value="6-pyruvoyl tetrahydropterin synthase/QueD"/>
    <property type="match status" value="2"/>
</dbReference>
<dbReference type="PANTHER" id="PTHR12589:SF7">
    <property type="entry name" value="6-PYRUVOYL TETRAHYDROBIOPTERIN SYNTHASE"/>
    <property type="match status" value="1"/>
</dbReference>
<evidence type="ECO:0000256" key="8">
    <source>
        <dbReference type="ARBA" id="ARBA00023239"/>
    </source>
</evidence>
<evidence type="ECO:0000256" key="5">
    <source>
        <dbReference type="ARBA" id="ARBA00018141"/>
    </source>
</evidence>
<sequence>MKCTINRRSQFCASHRYWLPELSESENLRLFGKCTRAPGHGHNYVLHAAITSELDAHGMVLNLTEAKAIIQREIIEPLDFSYLNDAWDEFAQTLPTTENIARVIWHRLVPHLPAPLRLTNIELYETPNLWASYPENRQGNGMNAYLTVAAHFSAAHRLALPELSYEQNCEIYGKCARPNGHGHNYRVEVTVKGDVHPRTGMLVDLVALQNVIDHHVIEPFDHTFLNKDVPYFVETVPTAENIVIRICQLLYQPIEDIGATLHKVKLIESPNNSAEVLAEELMDLKISQSRSLAAVI</sequence>
<evidence type="ECO:0000256" key="7">
    <source>
        <dbReference type="ARBA" id="ARBA00022833"/>
    </source>
</evidence>
<keyword evidence="7" id="KW-0862">Zinc</keyword>
<dbReference type="Pfam" id="PF01242">
    <property type="entry name" value="PTPS"/>
    <property type="match status" value="2"/>
</dbReference>
<evidence type="ECO:0000313" key="12">
    <source>
        <dbReference type="Proteomes" id="UP000050465"/>
    </source>
</evidence>
<evidence type="ECO:0000256" key="6">
    <source>
        <dbReference type="ARBA" id="ARBA00022723"/>
    </source>
</evidence>
<evidence type="ECO:0000256" key="4">
    <source>
        <dbReference type="ARBA" id="ARBA00012982"/>
    </source>
</evidence>
<dbReference type="AlphaFoldDB" id="A0A0P7ZTR1"/>
<gene>
    <name evidence="11" type="primary">queD-2</name>
    <name evidence="11" type="ORF">HLUCCA11_03400</name>
</gene>
<dbReference type="PANTHER" id="PTHR12589">
    <property type="entry name" value="PYRUVOYL TETRAHYDROBIOPTERIN SYNTHASE"/>
    <property type="match status" value="1"/>
</dbReference>